<keyword evidence="3" id="KW-1185">Reference proteome</keyword>
<dbReference type="Gene3D" id="3.40.190.10">
    <property type="entry name" value="Periplasmic binding protein-like II"/>
    <property type="match status" value="1"/>
</dbReference>
<accession>A0A6L9SCI6</accession>
<dbReference type="PANTHER" id="PTHR43649">
    <property type="entry name" value="ARABINOSE-BINDING PROTEIN-RELATED"/>
    <property type="match status" value="1"/>
</dbReference>
<dbReference type="InterPro" id="IPR050490">
    <property type="entry name" value="Bact_solute-bd_prot1"/>
</dbReference>
<keyword evidence="1" id="KW-0732">Signal</keyword>
<dbReference type="Proteomes" id="UP000475214">
    <property type="component" value="Unassembled WGS sequence"/>
</dbReference>
<dbReference type="EMBL" id="JAAGOA010000014">
    <property type="protein sequence ID" value="NEE02302.1"/>
    <property type="molecule type" value="Genomic_DNA"/>
</dbReference>
<evidence type="ECO:0000256" key="1">
    <source>
        <dbReference type="SAM" id="SignalP"/>
    </source>
</evidence>
<evidence type="ECO:0000313" key="2">
    <source>
        <dbReference type="EMBL" id="NEE02302.1"/>
    </source>
</evidence>
<dbReference type="PANTHER" id="PTHR43649:SF12">
    <property type="entry name" value="DIACETYLCHITOBIOSE BINDING PROTEIN DASA"/>
    <property type="match status" value="1"/>
</dbReference>
<organism evidence="2 3">
    <name type="scientific">Phytoactinopolyspora halotolerans</name>
    <dbReference type="NCBI Taxonomy" id="1981512"/>
    <lineage>
        <taxon>Bacteria</taxon>
        <taxon>Bacillati</taxon>
        <taxon>Actinomycetota</taxon>
        <taxon>Actinomycetes</taxon>
        <taxon>Jiangellales</taxon>
        <taxon>Jiangellaceae</taxon>
        <taxon>Phytoactinopolyspora</taxon>
    </lineage>
</organism>
<dbReference type="AlphaFoldDB" id="A0A6L9SCI6"/>
<reference evidence="2 3" key="1">
    <citation type="submission" date="2020-02" db="EMBL/GenBank/DDBJ databases">
        <authorList>
            <person name="Li X.-J."/>
            <person name="Han X.-M."/>
        </authorList>
    </citation>
    <scope>NUCLEOTIDE SEQUENCE [LARGE SCALE GENOMIC DNA]</scope>
    <source>
        <strain evidence="2 3">CCTCC AB 2017055</strain>
    </source>
</reference>
<feature type="chain" id="PRO_5038752714" evidence="1">
    <location>
        <begin position="35"/>
        <end position="442"/>
    </location>
</feature>
<name>A0A6L9SCI6_9ACTN</name>
<feature type="signal peptide" evidence="1">
    <location>
        <begin position="1"/>
        <end position="34"/>
    </location>
</feature>
<gene>
    <name evidence="2" type="ORF">G1H10_19190</name>
</gene>
<proteinExistence type="predicted"/>
<sequence length="442" mass="48060">MRSDPTIHRPTRRWPMLTAAAVGLAMITSGCISGADAEEESDEQAEPESTELGGEVEWWTINLQANYSDYIQGLIDTYEADNPGTTIKWVDVPGADLATKLLAALAAGEAPDLVNIGSPDLGRFQNSLTDLNDYFSAEELAEYQESLVEPLTFDGAVTALPWYNGGSPVAMYRQEAMEGTSFDPENPPVTYDEIFDVAAEVTDAHGIAGFSAIPGHLVLPYYGVQMLNEDKTEATFNTPEAVAVLEKWKEAYDAGVLAPGSVSKDERNLPENLENRKVGFSINVPAARLVNTEENAPEVYEDVVVTPGVRTPEGKLLLQGQQTFGIPADSDNKATAADWLKFVTNAENQLEFCKIVAIFPSTKATLEDPFFDSQGEEPTDVARNIIVETLPDLEDGALGTSKDFQLGELLAEQVRAFLQGDVDAQTALDNAAEQWNTELQQQ</sequence>
<dbReference type="PROSITE" id="PS51257">
    <property type="entry name" value="PROKAR_LIPOPROTEIN"/>
    <property type="match status" value="1"/>
</dbReference>
<comment type="caution">
    <text evidence="2">The sequence shown here is derived from an EMBL/GenBank/DDBJ whole genome shotgun (WGS) entry which is preliminary data.</text>
</comment>
<dbReference type="SUPFAM" id="SSF53850">
    <property type="entry name" value="Periplasmic binding protein-like II"/>
    <property type="match status" value="1"/>
</dbReference>
<dbReference type="RefSeq" id="WP_163740746.1">
    <property type="nucleotide sequence ID" value="NZ_JAAGOA010000014.1"/>
</dbReference>
<dbReference type="Pfam" id="PF13416">
    <property type="entry name" value="SBP_bac_8"/>
    <property type="match status" value="1"/>
</dbReference>
<evidence type="ECO:0000313" key="3">
    <source>
        <dbReference type="Proteomes" id="UP000475214"/>
    </source>
</evidence>
<protein>
    <submittedName>
        <fullName evidence="2">Extracellular solute-binding protein</fullName>
    </submittedName>
</protein>
<dbReference type="InterPro" id="IPR006059">
    <property type="entry name" value="SBP"/>
</dbReference>